<proteinExistence type="predicted"/>
<evidence type="ECO:0000313" key="1">
    <source>
        <dbReference type="EMBL" id="RJT40101.1"/>
    </source>
</evidence>
<dbReference type="OrthoDB" id="8398417at2"/>
<dbReference type="AlphaFoldDB" id="A0A3A5L4J5"/>
<protein>
    <submittedName>
        <fullName evidence="1">Uncharacterized protein</fullName>
    </submittedName>
</protein>
<evidence type="ECO:0000313" key="2">
    <source>
        <dbReference type="Proteomes" id="UP000272706"/>
    </source>
</evidence>
<reference evidence="1 2" key="1">
    <citation type="submission" date="2018-09" db="EMBL/GenBank/DDBJ databases">
        <title>Mesorhizobium carmichaelinearum sp. nov. isolated from Carmichaelinea spp. root nodules in New Zealand.</title>
        <authorList>
            <person name="De Meyer S.E."/>
        </authorList>
    </citation>
    <scope>NUCLEOTIDE SEQUENCE [LARGE SCALE GENOMIC DNA]</scope>
    <source>
        <strain evidence="1 2">ICMP19557</strain>
    </source>
</reference>
<accession>A0A3A5L4J5</accession>
<name>A0A3A5L4J5_9HYPH</name>
<keyword evidence="2" id="KW-1185">Reference proteome</keyword>
<sequence>MEASQTLEAKTMKILSLLKVFSVSGTGQNPRHDEIARWVIDPLSHPVLDTMSERELGDVPFRLTARRTAYETVTAGCG</sequence>
<gene>
    <name evidence="1" type="ORF">D3227_11355</name>
</gene>
<organism evidence="1 2">
    <name type="scientific">Mesorhizobium waimense</name>
    <dbReference type="NCBI Taxonomy" id="1300307"/>
    <lineage>
        <taxon>Bacteria</taxon>
        <taxon>Pseudomonadati</taxon>
        <taxon>Pseudomonadota</taxon>
        <taxon>Alphaproteobacteria</taxon>
        <taxon>Hyphomicrobiales</taxon>
        <taxon>Phyllobacteriaceae</taxon>
        <taxon>Mesorhizobium</taxon>
    </lineage>
</organism>
<dbReference type="EMBL" id="QZWZ01000007">
    <property type="protein sequence ID" value="RJT40101.1"/>
    <property type="molecule type" value="Genomic_DNA"/>
</dbReference>
<dbReference type="Proteomes" id="UP000272706">
    <property type="component" value="Unassembled WGS sequence"/>
</dbReference>
<comment type="caution">
    <text evidence="1">The sequence shown here is derived from an EMBL/GenBank/DDBJ whole genome shotgun (WGS) entry which is preliminary data.</text>
</comment>